<accession>A0A0V0QGZ0</accession>
<feature type="domain" description="N-acetyltransferase" evidence="4">
    <location>
        <begin position="23"/>
        <end position="175"/>
    </location>
</feature>
<dbReference type="InterPro" id="IPR039135">
    <property type="entry name" value="NAT9-like"/>
</dbReference>
<evidence type="ECO:0000256" key="1">
    <source>
        <dbReference type="ARBA" id="ARBA00009342"/>
    </source>
</evidence>
<dbReference type="Pfam" id="PF13302">
    <property type="entry name" value="Acetyltransf_3"/>
    <property type="match status" value="1"/>
</dbReference>
<dbReference type="Proteomes" id="UP000054937">
    <property type="component" value="Unassembled WGS sequence"/>
</dbReference>
<proteinExistence type="inferred from homology"/>
<dbReference type="EMBL" id="LDAU01000170">
    <property type="protein sequence ID" value="KRX01376.1"/>
    <property type="molecule type" value="Genomic_DNA"/>
</dbReference>
<dbReference type="SUPFAM" id="SSF55729">
    <property type="entry name" value="Acyl-CoA N-acyltransferases (Nat)"/>
    <property type="match status" value="1"/>
</dbReference>
<evidence type="ECO:0000256" key="3">
    <source>
        <dbReference type="ARBA" id="ARBA00023315"/>
    </source>
</evidence>
<name>A0A0V0QGZ0_PSEPJ</name>
<evidence type="ECO:0000313" key="5">
    <source>
        <dbReference type="EMBL" id="KRX01376.1"/>
    </source>
</evidence>
<keyword evidence="3 5" id="KW-0012">Acyltransferase</keyword>
<dbReference type="OrthoDB" id="5043642at2759"/>
<dbReference type="AlphaFoldDB" id="A0A0V0QGZ0"/>
<keyword evidence="6" id="KW-1185">Reference proteome</keyword>
<protein>
    <submittedName>
        <fullName evidence="5">Acyl-CoA N-acyltransferase</fullName>
    </submittedName>
</protein>
<reference evidence="5 6" key="1">
    <citation type="journal article" date="2015" name="Sci. Rep.">
        <title>Genome of the facultative scuticociliatosis pathogen Pseudocohnilembus persalinus provides insight into its virulence through horizontal gene transfer.</title>
        <authorList>
            <person name="Xiong J."/>
            <person name="Wang G."/>
            <person name="Cheng J."/>
            <person name="Tian M."/>
            <person name="Pan X."/>
            <person name="Warren A."/>
            <person name="Jiang C."/>
            <person name="Yuan D."/>
            <person name="Miao W."/>
        </authorList>
    </citation>
    <scope>NUCLEOTIDE SEQUENCE [LARGE SCALE GENOMIC DNA]</scope>
    <source>
        <strain evidence="5">36N120E</strain>
    </source>
</reference>
<dbReference type="OMA" id="WHVPRYH"/>
<dbReference type="InParanoid" id="A0A0V0QGZ0"/>
<comment type="similarity">
    <text evidence="1">Belongs to the acetyltransferase family. GNAT subfamily.</text>
</comment>
<dbReference type="PANTHER" id="PTHR13256">
    <property type="entry name" value="N-ACETYLTRANSFERASE 9"/>
    <property type="match status" value="1"/>
</dbReference>
<dbReference type="InterPro" id="IPR016181">
    <property type="entry name" value="Acyl_CoA_acyltransferase"/>
</dbReference>
<gene>
    <name evidence="5" type="ORF">PPERSA_01279</name>
</gene>
<evidence type="ECO:0000313" key="6">
    <source>
        <dbReference type="Proteomes" id="UP000054937"/>
    </source>
</evidence>
<organism evidence="5 6">
    <name type="scientific">Pseudocohnilembus persalinus</name>
    <name type="common">Ciliate</name>
    <dbReference type="NCBI Taxonomy" id="266149"/>
    <lineage>
        <taxon>Eukaryota</taxon>
        <taxon>Sar</taxon>
        <taxon>Alveolata</taxon>
        <taxon>Ciliophora</taxon>
        <taxon>Intramacronucleata</taxon>
        <taxon>Oligohymenophorea</taxon>
        <taxon>Scuticociliatia</taxon>
        <taxon>Philasterida</taxon>
        <taxon>Pseudocohnilembidae</taxon>
        <taxon>Pseudocohnilembus</taxon>
    </lineage>
</organism>
<dbReference type="InterPro" id="IPR000182">
    <property type="entry name" value="GNAT_dom"/>
</dbReference>
<sequence length="213" mass="25624">MNSDQDKNQEQTKKFYKIHGEKLFLVPYLKDFVQVYNQWMQDQEILYLTGSEPLSLQEEYDNQESWLKDKQKYTFIIFEKSKEPQEYREGFPEYARSGIQAGDINLFFHDYIEPNEAEIDVMIGEKSCRKKGLAKEATLLMMDFGRAYYKKDTFIAKIKKQNYDSIKLFESLGYQKFEEIQAFEEIHYKIKFEKQMSIEQFKQNHKIEEIQGL</sequence>
<dbReference type="GO" id="GO:0008080">
    <property type="term" value="F:N-acetyltransferase activity"/>
    <property type="evidence" value="ECO:0007669"/>
    <property type="project" value="InterPro"/>
</dbReference>
<comment type="caution">
    <text evidence="5">The sequence shown here is derived from an EMBL/GenBank/DDBJ whole genome shotgun (WGS) entry which is preliminary data.</text>
</comment>
<evidence type="ECO:0000256" key="2">
    <source>
        <dbReference type="ARBA" id="ARBA00022679"/>
    </source>
</evidence>
<dbReference type="PANTHER" id="PTHR13256:SF16">
    <property type="entry name" value="ALPHA_BETA-TUBULIN-N-ACETYLTRANSFERASE 9"/>
    <property type="match status" value="1"/>
</dbReference>
<dbReference type="Gene3D" id="3.40.630.30">
    <property type="match status" value="1"/>
</dbReference>
<evidence type="ECO:0000259" key="4">
    <source>
        <dbReference type="Pfam" id="PF13302"/>
    </source>
</evidence>
<keyword evidence="2 5" id="KW-0808">Transferase</keyword>